<keyword evidence="2" id="KW-1003">Cell membrane</keyword>
<dbReference type="AlphaFoldDB" id="A0A9D1SBF0"/>
<organism evidence="8 9">
    <name type="scientific">Candidatus Scatocola faecipullorum</name>
    <dbReference type="NCBI Taxonomy" id="2840917"/>
    <lineage>
        <taxon>Bacteria</taxon>
        <taxon>Pseudomonadati</taxon>
        <taxon>Pseudomonadota</taxon>
        <taxon>Alphaproteobacteria</taxon>
        <taxon>Rhodospirillales</taxon>
        <taxon>Rhodospirillaceae</taxon>
        <taxon>Rhodospirillaceae incertae sedis</taxon>
        <taxon>Candidatus Scatocola</taxon>
    </lineage>
</organism>
<dbReference type="Gene3D" id="1.10.3730.20">
    <property type="match status" value="1"/>
</dbReference>
<sequence length="107" mass="11850">MYVILTCLFELLWIYGFSAAENCFHFLLIAIIILTDFYFLEKACETIQTGTVYAVFSAVGTICTALMDTLLFQVEFSMAKGLFIALLILGVISLKLAENGVSGTEKE</sequence>
<dbReference type="InterPro" id="IPR045324">
    <property type="entry name" value="Small_multidrug_res"/>
</dbReference>
<gene>
    <name evidence="8" type="ORF">IAD20_07625</name>
</gene>
<reference evidence="8" key="1">
    <citation type="submission" date="2020-10" db="EMBL/GenBank/DDBJ databases">
        <authorList>
            <person name="Gilroy R."/>
        </authorList>
    </citation>
    <scope>NUCLEOTIDE SEQUENCE</scope>
    <source>
        <strain evidence="8">ChiW3-316</strain>
    </source>
</reference>
<evidence type="ECO:0000256" key="7">
    <source>
        <dbReference type="SAM" id="Phobius"/>
    </source>
</evidence>
<dbReference type="InterPro" id="IPR000390">
    <property type="entry name" value="Small_drug/metabolite_transptr"/>
</dbReference>
<dbReference type="Proteomes" id="UP000824107">
    <property type="component" value="Unassembled WGS sequence"/>
</dbReference>
<evidence type="ECO:0000256" key="6">
    <source>
        <dbReference type="RuleBase" id="RU003942"/>
    </source>
</evidence>
<comment type="subcellular location">
    <subcellularLocation>
        <location evidence="1 6">Cell membrane</location>
        <topology evidence="1 6">Multi-pass membrane protein</topology>
    </subcellularLocation>
</comment>
<keyword evidence="3 6" id="KW-0812">Transmembrane</keyword>
<dbReference type="EMBL" id="DVNC01000051">
    <property type="protein sequence ID" value="HIU53931.1"/>
    <property type="molecule type" value="Genomic_DNA"/>
</dbReference>
<evidence type="ECO:0000256" key="5">
    <source>
        <dbReference type="ARBA" id="ARBA00023136"/>
    </source>
</evidence>
<comment type="caution">
    <text evidence="8">The sequence shown here is derived from an EMBL/GenBank/DDBJ whole genome shotgun (WGS) entry which is preliminary data.</text>
</comment>
<feature type="transmembrane region" description="Helical" evidence="7">
    <location>
        <begin position="52"/>
        <end position="72"/>
    </location>
</feature>
<evidence type="ECO:0000256" key="1">
    <source>
        <dbReference type="ARBA" id="ARBA00004651"/>
    </source>
</evidence>
<dbReference type="InterPro" id="IPR037185">
    <property type="entry name" value="EmrE-like"/>
</dbReference>
<keyword evidence="5 7" id="KW-0472">Membrane</keyword>
<dbReference type="PANTHER" id="PTHR30561">
    <property type="entry name" value="SMR FAMILY PROTON-DEPENDENT DRUG EFFLUX TRANSPORTER SUGE"/>
    <property type="match status" value="1"/>
</dbReference>
<dbReference type="GO" id="GO:0022857">
    <property type="term" value="F:transmembrane transporter activity"/>
    <property type="evidence" value="ECO:0007669"/>
    <property type="project" value="InterPro"/>
</dbReference>
<evidence type="ECO:0000256" key="2">
    <source>
        <dbReference type="ARBA" id="ARBA00022475"/>
    </source>
</evidence>
<comment type="similarity">
    <text evidence="6">Belongs to the drug/metabolite transporter (DMT) superfamily. Small multidrug resistance (SMR) (TC 2.A.7.1) family.</text>
</comment>
<proteinExistence type="inferred from homology"/>
<keyword evidence="4 7" id="KW-1133">Transmembrane helix</keyword>
<protein>
    <submittedName>
        <fullName evidence="8">QacE family quaternary ammonium compound efflux SMR transporter</fullName>
    </submittedName>
</protein>
<dbReference type="PANTHER" id="PTHR30561:SF7">
    <property type="entry name" value="GUANIDINIUM EFFLUX SYSTEM SUBUNIT GDNC-RELATED"/>
    <property type="match status" value="1"/>
</dbReference>
<evidence type="ECO:0000313" key="9">
    <source>
        <dbReference type="Proteomes" id="UP000824107"/>
    </source>
</evidence>
<reference evidence="8" key="2">
    <citation type="journal article" date="2021" name="PeerJ">
        <title>Extensive microbial diversity within the chicken gut microbiome revealed by metagenomics and culture.</title>
        <authorList>
            <person name="Gilroy R."/>
            <person name="Ravi A."/>
            <person name="Getino M."/>
            <person name="Pursley I."/>
            <person name="Horton D.L."/>
            <person name="Alikhan N.F."/>
            <person name="Baker D."/>
            <person name="Gharbi K."/>
            <person name="Hall N."/>
            <person name="Watson M."/>
            <person name="Adriaenssens E.M."/>
            <person name="Foster-Nyarko E."/>
            <person name="Jarju S."/>
            <person name="Secka A."/>
            <person name="Antonio M."/>
            <person name="Oren A."/>
            <person name="Chaudhuri R.R."/>
            <person name="La Ragione R."/>
            <person name="Hildebrand F."/>
            <person name="Pallen M.J."/>
        </authorList>
    </citation>
    <scope>NUCLEOTIDE SEQUENCE</scope>
    <source>
        <strain evidence="8">ChiW3-316</strain>
    </source>
</reference>
<evidence type="ECO:0000313" key="8">
    <source>
        <dbReference type="EMBL" id="HIU53931.1"/>
    </source>
</evidence>
<accession>A0A9D1SBF0</accession>
<name>A0A9D1SBF0_9PROT</name>
<evidence type="ECO:0000256" key="4">
    <source>
        <dbReference type="ARBA" id="ARBA00022989"/>
    </source>
</evidence>
<feature type="transmembrane region" description="Helical" evidence="7">
    <location>
        <begin position="78"/>
        <end position="97"/>
    </location>
</feature>
<dbReference type="SUPFAM" id="SSF103481">
    <property type="entry name" value="Multidrug resistance efflux transporter EmrE"/>
    <property type="match status" value="1"/>
</dbReference>
<feature type="transmembrane region" description="Helical" evidence="7">
    <location>
        <begin position="12"/>
        <end position="40"/>
    </location>
</feature>
<evidence type="ECO:0000256" key="3">
    <source>
        <dbReference type="ARBA" id="ARBA00022692"/>
    </source>
</evidence>
<dbReference type="GO" id="GO:0005886">
    <property type="term" value="C:plasma membrane"/>
    <property type="evidence" value="ECO:0007669"/>
    <property type="project" value="UniProtKB-SubCell"/>
</dbReference>
<dbReference type="Pfam" id="PF00893">
    <property type="entry name" value="Multi_Drug_Res"/>
    <property type="match status" value="1"/>
</dbReference>